<dbReference type="SUPFAM" id="SSF54909">
    <property type="entry name" value="Dimeric alpha+beta barrel"/>
    <property type="match status" value="1"/>
</dbReference>
<evidence type="ECO:0000313" key="3">
    <source>
        <dbReference type="Proteomes" id="UP000060787"/>
    </source>
</evidence>
<gene>
    <name evidence="2" type="ORF">LA76x_0042</name>
</gene>
<dbReference type="eggNOG" id="COG1359">
    <property type="taxonomic scope" value="Bacteria"/>
</dbReference>
<sequence>MNDTSTAGDGRHDFDFLHGRWQVHNERLRERLAGSDDWQVFLATQTCAPVLGGLGNVDAFVSDWGRPGAEEGFQGMTLRLFNLERRQWSIYWAGSHDGVLEPPVVGGYENGVGVFYGELEHEGRPVLAKFVWSDISANTAHWHQEFSVDGGASWETNWHMWMHRSDEHGRLLHEDAVIELRQYRMQPDRRDDLIELFEREFIEPQEALGMHVIAQFRDLDQADRYTWVRGFPDHALRAASLDAFYGGPIWKRHREAANATLLDNDDVLMLRPARPGSGFAVAPSARAPVGSTASGEGVIAIGLCELGAPADDGFAELFEQRFVPLLGAGGAELLATYVSDPSPNGYPRLPVREGERVLVWFARYADEAAQRAHFAALDGDPRWRALLADAMLGDLKQAPRLLRLAPTARSELRA</sequence>
<dbReference type="PATRIC" id="fig|84531.8.peg.45"/>
<dbReference type="InterPro" id="IPR011008">
    <property type="entry name" value="Dimeric_a/b-barrel"/>
</dbReference>
<dbReference type="RefSeq" id="WP_057916071.1">
    <property type="nucleotide sequence ID" value="NZ_CP011129.1"/>
</dbReference>
<accession>A0A0S2F3Q9</accession>
<dbReference type="STRING" id="84531.LA76x_0042"/>
<organism evidence="2 3">
    <name type="scientific">Lysobacter antibioticus</name>
    <dbReference type="NCBI Taxonomy" id="84531"/>
    <lineage>
        <taxon>Bacteria</taxon>
        <taxon>Pseudomonadati</taxon>
        <taxon>Pseudomonadota</taxon>
        <taxon>Gammaproteobacteria</taxon>
        <taxon>Lysobacterales</taxon>
        <taxon>Lysobacteraceae</taxon>
        <taxon>Lysobacter</taxon>
    </lineage>
</organism>
<evidence type="ECO:0000259" key="1">
    <source>
        <dbReference type="Pfam" id="PF07978"/>
    </source>
</evidence>
<dbReference type="EMBL" id="CP011129">
    <property type="protein sequence ID" value="ALN78204.1"/>
    <property type="molecule type" value="Genomic_DNA"/>
</dbReference>
<reference evidence="2 3" key="1">
    <citation type="journal article" date="2015" name="BMC Genomics">
        <title>Comparative genomics and metabolic profiling of the genus Lysobacter.</title>
        <authorList>
            <person name="de Bruijn I."/>
            <person name="Cheng X."/>
            <person name="de Jager V."/>
            <person name="Exposito R.G."/>
            <person name="Watrous J."/>
            <person name="Patel N."/>
            <person name="Postma J."/>
            <person name="Dorrestein P.C."/>
            <person name="Kobayashi D."/>
            <person name="Raaijmakers J.M."/>
        </authorList>
    </citation>
    <scope>NUCLEOTIDE SEQUENCE [LARGE SCALE GENOMIC DNA]</scope>
    <source>
        <strain evidence="2 3">76</strain>
    </source>
</reference>
<protein>
    <submittedName>
        <fullName evidence="2">NIPSNAP family protein</fullName>
    </submittedName>
</protein>
<keyword evidence="3" id="KW-1185">Reference proteome</keyword>
<dbReference type="InterPro" id="IPR012577">
    <property type="entry name" value="NIPSNAP"/>
</dbReference>
<feature type="domain" description="NIPSNAP" evidence="1">
    <location>
        <begin position="179"/>
        <end position="273"/>
    </location>
</feature>
<dbReference type="Gene3D" id="3.30.70.100">
    <property type="match status" value="1"/>
</dbReference>
<dbReference type="AlphaFoldDB" id="A0A0S2F3Q9"/>
<dbReference type="Pfam" id="PF07978">
    <property type="entry name" value="NIPSNAP"/>
    <property type="match status" value="1"/>
</dbReference>
<dbReference type="Proteomes" id="UP000060787">
    <property type="component" value="Chromosome"/>
</dbReference>
<evidence type="ECO:0000313" key="2">
    <source>
        <dbReference type="EMBL" id="ALN78204.1"/>
    </source>
</evidence>
<dbReference type="KEGG" id="lab:LA76x_0042"/>
<name>A0A0S2F3Q9_LYSAN</name>
<proteinExistence type="predicted"/>